<evidence type="ECO:0000313" key="1">
    <source>
        <dbReference type="EMBL" id="MFC6631703.1"/>
    </source>
</evidence>
<accession>A0ABW1YH07</accession>
<comment type="caution">
    <text evidence="1">The sequence shown here is derived from an EMBL/GenBank/DDBJ whole genome shotgun (WGS) entry which is preliminary data.</text>
</comment>
<sequence length="103" mass="11620">MVNPLTHLGEMPVADFLRDYWQQKPLLIRNAFPDFVSPISGEELAGMALEEAVESRLVLEQGDEGPGSCATAPSPKRNSWRCRAPTGRCWCRRWTSGCRKWPC</sequence>
<dbReference type="RefSeq" id="WP_377516568.1">
    <property type="nucleotide sequence ID" value="NZ_JBHSVR010000001.1"/>
</dbReference>
<organism evidence="1 2">
    <name type="scientific">Microbulbifer taiwanensis</name>
    <dbReference type="NCBI Taxonomy" id="986746"/>
    <lineage>
        <taxon>Bacteria</taxon>
        <taxon>Pseudomonadati</taxon>
        <taxon>Pseudomonadota</taxon>
        <taxon>Gammaproteobacteria</taxon>
        <taxon>Cellvibrionales</taxon>
        <taxon>Microbulbiferaceae</taxon>
        <taxon>Microbulbifer</taxon>
    </lineage>
</organism>
<dbReference type="Proteomes" id="UP001596425">
    <property type="component" value="Unassembled WGS sequence"/>
</dbReference>
<name>A0ABW1YH07_9GAMM</name>
<gene>
    <name evidence="1" type="ORF">ACFQBM_00335</name>
</gene>
<dbReference type="Gene3D" id="2.60.120.650">
    <property type="entry name" value="Cupin"/>
    <property type="match status" value="1"/>
</dbReference>
<proteinExistence type="predicted"/>
<protein>
    <submittedName>
        <fullName evidence="1">Uncharacterized protein</fullName>
    </submittedName>
</protein>
<dbReference type="EMBL" id="JBHSVR010000001">
    <property type="protein sequence ID" value="MFC6631703.1"/>
    <property type="molecule type" value="Genomic_DNA"/>
</dbReference>
<keyword evidence="2" id="KW-1185">Reference proteome</keyword>
<reference evidence="2" key="1">
    <citation type="journal article" date="2019" name="Int. J. Syst. Evol. Microbiol.">
        <title>The Global Catalogue of Microorganisms (GCM) 10K type strain sequencing project: providing services to taxonomists for standard genome sequencing and annotation.</title>
        <authorList>
            <consortium name="The Broad Institute Genomics Platform"/>
            <consortium name="The Broad Institute Genome Sequencing Center for Infectious Disease"/>
            <person name="Wu L."/>
            <person name="Ma J."/>
        </authorList>
    </citation>
    <scope>NUCLEOTIDE SEQUENCE [LARGE SCALE GENOMIC DNA]</scope>
    <source>
        <strain evidence="2">CGMCC 1.13718</strain>
    </source>
</reference>
<evidence type="ECO:0000313" key="2">
    <source>
        <dbReference type="Proteomes" id="UP001596425"/>
    </source>
</evidence>
<dbReference type="SUPFAM" id="SSF51197">
    <property type="entry name" value="Clavaminate synthase-like"/>
    <property type="match status" value="1"/>
</dbReference>